<name>A0A433RXD5_9BACL</name>
<protein>
    <submittedName>
        <fullName evidence="1">Uncharacterized protein</fullName>
    </submittedName>
</protein>
<sequence>MDIIQAQRETRELIVNTQYIAKMVDGEAYEGFNSAWAKMRTISARKEQICSSCFVTIHYMEPMNVYLALSHDDGHFHRQNMCMNCMMKERRQTASYIATKFEKEIKSVSVLNTTHLRNMTLEKGEEVAQKMCEDAIYLHGHIPVNVIVRDGMYLYENIRAVTAKSKHYCYRCSAIIPVDETTFVIPAKVKSVNRQEMNFICQTCATKSLRASSKRIEQYEREKQL</sequence>
<reference evidence="1 2" key="1">
    <citation type="submission" date="2014-11" db="EMBL/GenBank/DDBJ databases">
        <title>Genome sequence and analysis of novel Kurthia sp.</title>
        <authorList>
            <person name="Lawson J.N."/>
            <person name="Gonzalez J.E."/>
            <person name="Rinauldi L."/>
            <person name="Xuan Z."/>
            <person name="Firman A."/>
            <person name="Shaddox L."/>
            <person name="Trudeau A."/>
            <person name="Shah S."/>
            <person name="Reiman D."/>
        </authorList>
    </citation>
    <scope>NUCLEOTIDE SEQUENCE [LARGE SCALE GENOMIC DNA]</scope>
    <source>
        <strain evidence="1 2">3B1D</strain>
    </source>
</reference>
<dbReference type="AlphaFoldDB" id="A0A433RXD5"/>
<dbReference type="OrthoDB" id="2455182at2"/>
<gene>
    <name evidence="1" type="ORF">QI30_03235</name>
</gene>
<comment type="caution">
    <text evidence="1">The sequence shown here is derived from an EMBL/GenBank/DDBJ whole genome shotgun (WGS) entry which is preliminary data.</text>
</comment>
<dbReference type="Proteomes" id="UP000288623">
    <property type="component" value="Unassembled WGS sequence"/>
</dbReference>
<organism evidence="1 2">
    <name type="scientific">Candidatus Kurthia intestinigallinarum</name>
    <dbReference type="NCBI Taxonomy" id="1562256"/>
    <lineage>
        <taxon>Bacteria</taxon>
        <taxon>Bacillati</taxon>
        <taxon>Bacillota</taxon>
        <taxon>Bacilli</taxon>
        <taxon>Bacillales</taxon>
        <taxon>Caryophanaceae</taxon>
        <taxon>Kurthia</taxon>
    </lineage>
</organism>
<keyword evidence="2" id="KW-1185">Reference proteome</keyword>
<dbReference type="EMBL" id="JTFC01000009">
    <property type="protein sequence ID" value="RUS57941.1"/>
    <property type="molecule type" value="Genomic_DNA"/>
</dbReference>
<evidence type="ECO:0000313" key="2">
    <source>
        <dbReference type="Proteomes" id="UP000288623"/>
    </source>
</evidence>
<accession>A0A433RXD5</accession>
<dbReference type="RefSeq" id="WP_126989520.1">
    <property type="nucleotide sequence ID" value="NZ_JTFC01000009.1"/>
</dbReference>
<proteinExistence type="predicted"/>
<evidence type="ECO:0000313" key="1">
    <source>
        <dbReference type="EMBL" id="RUS57941.1"/>
    </source>
</evidence>